<reference evidence="2 3" key="1">
    <citation type="submission" date="2018-06" db="EMBL/GenBank/DDBJ databases">
        <title>Comparative genomics reveals the genomic features of Rhizophagus irregularis, R. cerebriforme, R. diaphanum and Gigaspora rosea, and their symbiotic lifestyle signature.</title>
        <authorList>
            <person name="Morin E."/>
            <person name="San Clemente H."/>
            <person name="Chen E.C.H."/>
            <person name="De La Providencia I."/>
            <person name="Hainaut M."/>
            <person name="Kuo A."/>
            <person name="Kohler A."/>
            <person name="Murat C."/>
            <person name="Tang N."/>
            <person name="Roy S."/>
            <person name="Loubradou J."/>
            <person name="Henrissat B."/>
            <person name="Grigoriev I.V."/>
            <person name="Corradi N."/>
            <person name="Roux C."/>
            <person name="Martin F.M."/>
        </authorList>
    </citation>
    <scope>NUCLEOTIDE SEQUENCE [LARGE SCALE GENOMIC DNA]</scope>
    <source>
        <strain evidence="2 3">DAOM 227022</strain>
    </source>
</reference>
<dbReference type="Proteomes" id="UP000265703">
    <property type="component" value="Unassembled WGS sequence"/>
</dbReference>
<feature type="transmembrane region" description="Helical" evidence="1">
    <location>
        <begin position="93"/>
        <end position="115"/>
    </location>
</feature>
<keyword evidence="3" id="KW-1185">Reference proteome</keyword>
<evidence type="ECO:0000313" key="2">
    <source>
        <dbReference type="EMBL" id="RIA92694.1"/>
    </source>
</evidence>
<protein>
    <recommendedName>
        <fullName evidence="4">MARVEL domain-containing protein</fullName>
    </recommendedName>
</protein>
<evidence type="ECO:0000256" key="1">
    <source>
        <dbReference type="SAM" id="Phobius"/>
    </source>
</evidence>
<feature type="transmembrane region" description="Helical" evidence="1">
    <location>
        <begin position="52"/>
        <end position="81"/>
    </location>
</feature>
<dbReference type="EMBL" id="QKYT01000120">
    <property type="protein sequence ID" value="RIA92694.1"/>
    <property type="molecule type" value="Genomic_DNA"/>
</dbReference>
<keyword evidence="1" id="KW-0812">Transmembrane</keyword>
<sequence>MDVHLTKCCFCVPLKAGVVIISSLWLIYGIFQSVSNALYITSPNQGTNVFRYIIPCTLSMVIFYGLITIGALFGLFVVTFTNTYRMLSIYSKVANCIVGIDIISHFVTIVVIVLYRSTILEKCLGPGSITSTRIDACDGEYTSVLTLSIAVTVISVLSSVYFAIVISAYAHKRKKKEAPEEDDLDDL</sequence>
<keyword evidence="1" id="KW-1133">Transmembrane helix</keyword>
<dbReference type="AlphaFoldDB" id="A0A397TCS2"/>
<proteinExistence type="predicted"/>
<feature type="transmembrane region" description="Helical" evidence="1">
    <location>
        <begin position="12"/>
        <end position="32"/>
    </location>
</feature>
<gene>
    <name evidence="2" type="ORF">C1645_764361</name>
</gene>
<name>A0A397TCS2_9GLOM</name>
<evidence type="ECO:0008006" key="4">
    <source>
        <dbReference type="Google" id="ProtNLM"/>
    </source>
</evidence>
<feature type="transmembrane region" description="Helical" evidence="1">
    <location>
        <begin position="149"/>
        <end position="170"/>
    </location>
</feature>
<dbReference type="OrthoDB" id="2333381at2759"/>
<comment type="caution">
    <text evidence="2">The sequence shown here is derived from an EMBL/GenBank/DDBJ whole genome shotgun (WGS) entry which is preliminary data.</text>
</comment>
<keyword evidence="1" id="KW-0472">Membrane</keyword>
<accession>A0A397TCS2</accession>
<organism evidence="2 3">
    <name type="scientific">Glomus cerebriforme</name>
    <dbReference type="NCBI Taxonomy" id="658196"/>
    <lineage>
        <taxon>Eukaryota</taxon>
        <taxon>Fungi</taxon>
        <taxon>Fungi incertae sedis</taxon>
        <taxon>Mucoromycota</taxon>
        <taxon>Glomeromycotina</taxon>
        <taxon>Glomeromycetes</taxon>
        <taxon>Glomerales</taxon>
        <taxon>Glomeraceae</taxon>
        <taxon>Glomus</taxon>
    </lineage>
</organism>
<evidence type="ECO:0000313" key="3">
    <source>
        <dbReference type="Proteomes" id="UP000265703"/>
    </source>
</evidence>